<dbReference type="Pfam" id="PF03134">
    <property type="entry name" value="TB2_DP1_HVA22"/>
    <property type="match status" value="1"/>
</dbReference>
<evidence type="ECO:0000313" key="3">
    <source>
        <dbReference type="Proteomes" id="UP000236333"/>
    </source>
</evidence>
<comment type="subcellular location">
    <subcellularLocation>
        <location evidence="1">Membrane</location>
        <topology evidence="1">Multi-pass membrane protein</topology>
    </subcellularLocation>
</comment>
<gene>
    <name evidence="2" type="ORF">TSOC_006317</name>
</gene>
<proteinExistence type="inferred from homology"/>
<feature type="transmembrane region" description="Helical" evidence="1">
    <location>
        <begin position="42"/>
        <end position="67"/>
    </location>
</feature>
<keyword evidence="1" id="KW-0812">Transmembrane</keyword>
<dbReference type="GO" id="GO:0016020">
    <property type="term" value="C:membrane"/>
    <property type="evidence" value="ECO:0007669"/>
    <property type="project" value="UniProtKB-SubCell"/>
</dbReference>
<comment type="caution">
    <text evidence="2">The sequence shown here is derived from an EMBL/GenBank/DDBJ whole genome shotgun (WGS) entry which is preliminary data.</text>
</comment>
<dbReference type="OrthoDB" id="434647at2759"/>
<organism evidence="2 3">
    <name type="scientific">Tetrabaena socialis</name>
    <dbReference type="NCBI Taxonomy" id="47790"/>
    <lineage>
        <taxon>Eukaryota</taxon>
        <taxon>Viridiplantae</taxon>
        <taxon>Chlorophyta</taxon>
        <taxon>core chlorophytes</taxon>
        <taxon>Chlorophyceae</taxon>
        <taxon>CS clade</taxon>
        <taxon>Chlamydomonadales</taxon>
        <taxon>Tetrabaenaceae</taxon>
        <taxon>Tetrabaena</taxon>
    </lineage>
</organism>
<dbReference type="PANTHER" id="PTHR12300">
    <property type="entry name" value="HVA22-LIKE PROTEINS"/>
    <property type="match status" value="1"/>
</dbReference>
<dbReference type="PANTHER" id="PTHR12300:SF117">
    <property type="entry name" value="LP05237P-RELATED"/>
    <property type="match status" value="1"/>
</dbReference>
<comment type="similarity">
    <text evidence="1">Belongs to the DP1 family.</text>
</comment>
<protein>
    <recommendedName>
        <fullName evidence="1">HVA22-like protein</fullName>
    </recommendedName>
</protein>
<comment type="caution">
    <text evidence="1">Lacks conserved residue(s) required for the propagation of feature annotation.</text>
</comment>
<reference evidence="2 3" key="1">
    <citation type="journal article" date="2017" name="Mol. Biol. Evol.">
        <title>The 4-celled Tetrabaena socialis nuclear genome reveals the essential components for genetic control of cell number at the origin of multicellularity in the volvocine lineage.</title>
        <authorList>
            <person name="Featherston J."/>
            <person name="Arakaki Y."/>
            <person name="Hanschen E.R."/>
            <person name="Ferris P.J."/>
            <person name="Michod R.E."/>
            <person name="Olson B.J.S.C."/>
            <person name="Nozaki H."/>
            <person name="Durand P.M."/>
        </authorList>
    </citation>
    <scope>NUCLEOTIDE SEQUENCE [LARGE SCALE GENOMIC DNA]</scope>
    <source>
        <strain evidence="2 3">NIES-571</strain>
    </source>
</reference>
<sequence length="157" mass="17776">MLISAPICRVLMAALGCALPAYQTHKAVSSGNNEQLRHWCIYWLLMGFFLCLEWLADLAIFWLPLYYEAKLVFVVAMWHPRTHAAATIYDSYLLPFLRQHEATIDRVVAETRARIADTVSSQVNTVQGYLHNNADAVFKVLASVSEQKPRAGHEKAQ</sequence>
<dbReference type="EMBL" id="PGGS01000191">
    <property type="protein sequence ID" value="PNH07209.1"/>
    <property type="molecule type" value="Genomic_DNA"/>
</dbReference>
<evidence type="ECO:0000256" key="1">
    <source>
        <dbReference type="RuleBase" id="RU362006"/>
    </source>
</evidence>
<dbReference type="InterPro" id="IPR004345">
    <property type="entry name" value="TB2_DP1_HVA22"/>
</dbReference>
<keyword evidence="1" id="KW-0472">Membrane</keyword>
<accession>A0A2J8A3W2</accession>
<dbReference type="AlphaFoldDB" id="A0A2J8A3W2"/>
<dbReference type="Proteomes" id="UP000236333">
    <property type="component" value="Unassembled WGS sequence"/>
</dbReference>
<keyword evidence="3" id="KW-1185">Reference proteome</keyword>
<keyword evidence="1" id="KW-1133">Transmembrane helix</keyword>
<evidence type="ECO:0000313" key="2">
    <source>
        <dbReference type="EMBL" id="PNH07209.1"/>
    </source>
</evidence>
<name>A0A2J8A3W2_9CHLO</name>